<keyword evidence="1" id="KW-1133">Transmembrane helix</keyword>
<dbReference type="AlphaFoldDB" id="A0A4R5TLV0"/>
<sequence>MVNDIGSWLAGALVLTSFCPSLLVLPVQFAFAKKLLVRVGPVRYWSSIGLHLANGLTLWTAIAYLGKQCLGCVSGVMLFLGIPLWWSLFMVGLLLSLVPRRKRNGEAGPQQAA</sequence>
<dbReference type="RefSeq" id="WP_133322748.1">
    <property type="nucleotide sequence ID" value="NZ_SMTF01000012.1"/>
</dbReference>
<feature type="transmembrane region" description="Helical" evidence="1">
    <location>
        <begin position="77"/>
        <end position="98"/>
    </location>
</feature>
<feature type="transmembrane region" description="Helical" evidence="1">
    <location>
        <begin position="44"/>
        <end position="65"/>
    </location>
</feature>
<comment type="caution">
    <text evidence="2">The sequence shown here is derived from an EMBL/GenBank/DDBJ whole genome shotgun (WGS) entry which is preliminary data.</text>
</comment>
<evidence type="ECO:0000313" key="3">
    <source>
        <dbReference type="Proteomes" id="UP000294796"/>
    </source>
</evidence>
<gene>
    <name evidence="2" type="ORF">E2F46_13010</name>
</gene>
<dbReference type="Proteomes" id="UP000294796">
    <property type="component" value="Unassembled WGS sequence"/>
</dbReference>
<accession>A0A4R5TLV0</accession>
<proteinExistence type="predicted"/>
<reference evidence="2 3" key="1">
    <citation type="submission" date="2019-03" db="EMBL/GenBank/DDBJ databases">
        <title>Luteimonas zhaokaii sp.nov., isolated from the rectal contents of Plateau pika in Yushu, Qinghai Province, China.</title>
        <authorList>
            <person name="Zhang G."/>
        </authorList>
    </citation>
    <scope>NUCLEOTIDE SEQUENCE [LARGE SCALE GENOMIC DNA]</scope>
    <source>
        <strain evidence="2 3">B9</strain>
    </source>
</reference>
<keyword evidence="1" id="KW-0472">Membrane</keyword>
<evidence type="ECO:0000313" key="2">
    <source>
        <dbReference type="EMBL" id="TDK22681.1"/>
    </source>
</evidence>
<keyword evidence="1" id="KW-0812">Transmembrane</keyword>
<organism evidence="2 3">
    <name type="scientific">Luteimonas aestuarii</name>
    <dbReference type="NCBI Taxonomy" id="453837"/>
    <lineage>
        <taxon>Bacteria</taxon>
        <taxon>Pseudomonadati</taxon>
        <taxon>Pseudomonadota</taxon>
        <taxon>Gammaproteobacteria</taxon>
        <taxon>Lysobacterales</taxon>
        <taxon>Lysobacteraceae</taxon>
        <taxon>Luteimonas</taxon>
    </lineage>
</organism>
<keyword evidence="3" id="KW-1185">Reference proteome</keyword>
<name>A0A4R5TLV0_9GAMM</name>
<evidence type="ECO:0000256" key="1">
    <source>
        <dbReference type="SAM" id="Phobius"/>
    </source>
</evidence>
<dbReference type="EMBL" id="SMTF01000012">
    <property type="protein sequence ID" value="TDK22681.1"/>
    <property type="molecule type" value="Genomic_DNA"/>
</dbReference>
<feature type="transmembrane region" description="Helical" evidence="1">
    <location>
        <begin position="6"/>
        <end position="32"/>
    </location>
</feature>
<protein>
    <submittedName>
        <fullName evidence="2">Uncharacterized protein</fullName>
    </submittedName>
</protein>